<dbReference type="Proteomes" id="UP001055439">
    <property type="component" value="Chromosome 7"/>
</dbReference>
<dbReference type="AlphaFoldDB" id="A0A9E7GYW8"/>
<evidence type="ECO:0000313" key="3">
    <source>
        <dbReference type="Proteomes" id="UP001055439"/>
    </source>
</evidence>
<feature type="region of interest" description="Disordered" evidence="1">
    <location>
        <begin position="1"/>
        <end position="29"/>
    </location>
</feature>
<keyword evidence="3" id="KW-1185">Reference proteome</keyword>
<protein>
    <submittedName>
        <fullName evidence="2">Uncharacterized protein</fullName>
    </submittedName>
</protein>
<evidence type="ECO:0000313" key="2">
    <source>
        <dbReference type="EMBL" id="URE20577.1"/>
    </source>
</evidence>
<reference evidence="2" key="1">
    <citation type="submission" date="2022-05" db="EMBL/GenBank/DDBJ databases">
        <title>The Musa troglodytarum L. genome provides insights into the mechanism of non-climacteric behaviour and enrichment of carotenoids.</title>
        <authorList>
            <person name="Wang J."/>
        </authorList>
    </citation>
    <scope>NUCLEOTIDE SEQUENCE</scope>
    <source>
        <tissue evidence="2">Leaf</tissue>
    </source>
</reference>
<dbReference type="EMBL" id="CP097509">
    <property type="protein sequence ID" value="URE20577.1"/>
    <property type="molecule type" value="Genomic_DNA"/>
</dbReference>
<accession>A0A9E7GYW8</accession>
<name>A0A9E7GYW8_9LILI</name>
<proteinExistence type="predicted"/>
<feature type="non-terminal residue" evidence="2">
    <location>
        <position position="1"/>
    </location>
</feature>
<organism evidence="2 3">
    <name type="scientific">Musa troglodytarum</name>
    <name type="common">fe'i banana</name>
    <dbReference type="NCBI Taxonomy" id="320322"/>
    <lineage>
        <taxon>Eukaryota</taxon>
        <taxon>Viridiplantae</taxon>
        <taxon>Streptophyta</taxon>
        <taxon>Embryophyta</taxon>
        <taxon>Tracheophyta</taxon>
        <taxon>Spermatophyta</taxon>
        <taxon>Magnoliopsida</taxon>
        <taxon>Liliopsida</taxon>
        <taxon>Zingiberales</taxon>
        <taxon>Musaceae</taxon>
        <taxon>Musa</taxon>
    </lineage>
</organism>
<evidence type="ECO:0000256" key="1">
    <source>
        <dbReference type="SAM" id="MobiDB-lite"/>
    </source>
</evidence>
<gene>
    <name evidence="2" type="ORF">MUK42_07566</name>
</gene>
<sequence length="75" mass="8828">PGQNHQRWTSPPPFGTKAREWRGKSTRNSHFHPPFVPLMHHFPTFESWTKETSTLLIQNSAVNLKLTQFKDHLQH</sequence>